<reference evidence="3" key="1">
    <citation type="submission" date="2025-08" db="UniProtKB">
        <authorList>
            <consortium name="RefSeq"/>
        </authorList>
    </citation>
    <scope>IDENTIFICATION</scope>
</reference>
<name>A0ABM0K724_APLCA</name>
<proteinExistence type="predicted"/>
<evidence type="ECO:0000256" key="1">
    <source>
        <dbReference type="SAM" id="MobiDB-lite"/>
    </source>
</evidence>
<evidence type="ECO:0000313" key="2">
    <source>
        <dbReference type="Proteomes" id="UP000694888"/>
    </source>
</evidence>
<feature type="compositionally biased region" description="Basic residues" evidence="1">
    <location>
        <begin position="52"/>
        <end position="66"/>
    </location>
</feature>
<feature type="region of interest" description="Disordered" evidence="1">
    <location>
        <begin position="1"/>
        <end position="80"/>
    </location>
</feature>
<dbReference type="GeneID" id="101852884"/>
<evidence type="ECO:0000313" key="3">
    <source>
        <dbReference type="RefSeq" id="XP_005110263.1"/>
    </source>
</evidence>
<sequence length="172" mass="18125">MPSSAGQKLPAELWRHSHSRHASSSPVFISGSEMQASPGLCEDFKQPGSPSRKVHFSKTQKKHLHASGRGNSKPMSCRGSSTAVDDLAVSAQISSCSSSADISLLSQSADSDSNVDYSSRQICDAFAMDAASPAPHPSQVPLPPIEWLKSTPKSPLTVGRSLQVMLGCHVAA</sequence>
<dbReference type="RefSeq" id="XP_005110263.1">
    <property type="nucleotide sequence ID" value="XM_005110206.3"/>
</dbReference>
<dbReference type="Proteomes" id="UP000694888">
    <property type="component" value="Unplaced"/>
</dbReference>
<feature type="compositionally biased region" description="Polar residues" evidence="1">
    <location>
        <begin position="69"/>
        <end position="80"/>
    </location>
</feature>
<organism evidence="2 3">
    <name type="scientific">Aplysia californica</name>
    <name type="common">California sea hare</name>
    <dbReference type="NCBI Taxonomy" id="6500"/>
    <lineage>
        <taxon>Eukaryota</taxon>
        <taxon>Metazoa</taxon>
        <taxon>Spiralia</taxon>
        <taxon>Lophotrochozoa</taxon>
        <taxon>Mollusca</taxon>
        <taxon>Gastropoda</taxon>
        <taxon>Heterobranchia</taxon>
        <taxon>Euthyneura</taxon>
        <taxon>Tectipleura</taxon>
        <taxon>Aplysiida</taxon>
        <taxon>Aplysioidea</taxon>
        <taxon>Aplysiidae</taxon>
        <taxon>Aplysia</taxon>
    </lineage>
</organism>
<accession>A0ABM0K724</accession>
<keyword evidence="2" id="KW-1185">Reference proteome</keyword>
<protein>
    <submittedName>
        <fullName evidence="3">Uncharacterized protein LOC101852884</fullName>
    </submittedName>
</protein>
<gene>
    <name evidence="3" type="primary">LOC101852884</name>
</gene>